<proteinExistence type="predicted"/>
<feature type="region of interest" description="Disordered" evidence="1">
    <location>
        <begin position="30"/>
        <end position="57"/>
    </location>
</feature>
<evidence type="ECO:0000313" key="3">
    <source>
        <dbReference type="EMBL" id="KFM62145.1"/>
    </source>
</evidence>
<dbReference type="Proteomes" id="UP000054359">
    <property type="component" value="Unassembled WGS sequence"/>
</dbReference>
<dbReference type="EMBL" id="KK114314">
    <property type="protein sequence ID" value="KFM62145.1"/>
    <property type="molecule type" value="Genomic_DNA"/>
</dbReference>
<accession>A0A087TAK6</accession>
<feature type="chain" id="PRO_5001829465" evidence="2">
    <location>
        <begin position="22"/>
        <end position="57"/>
    </location>
</feature>
<reference evidence="3 4" key="1">
    <citation type="submission" date="2013-11" db="EMBL/GenBank/DDBJ databases">
        <title>Genome sequencing of Stegodyphus mimosarum.</title>
        <authorList>
            <person name="Bechsgaard J."/>
        </authorList>
    </citation>
    <scope>NUCLEOTIDE SEQUENCE [LARGE SCALE GENOMIC DNA]</scope>
</reference>
<name>A0A087TAK6_STEMI</name>
<evidence type="ECO:0000256" key="2">
    <source>
        <dbReference type="SAM" id="SignalP"/>
    </source>
</evidence>
<protein>
    <submittedName>
        <fullName evidence="3">Uncharacterized protein</fullName>
    </submittedName>
</protein>
<organism evidence="3 4">
    <name type="scientific">Stegodyphus mimosarum</name>
    <name type="common">African social velvet spider</name>
    <dbReference type="NCBI Taxonomy" id="407821"/>
    <lineage>
        <taxon>Eukaryota</taxon>
        <taxon>Metazoa</taxon>
        <taxon>Ecdysozoa</taxon>
        <taxon>Arthropoda</taxon>
        <taxon>Chelicerata</taxon>
        <taxon>Arachnida</taxon>
        <taxon>Araneae</taxon>
        <taxon>Araneomorphae</taxon>
        <taxon>Entelegynae</taxon>
        <taxon>Eresoidea</taxon>
        <taxon>Eresidae</taxon>
        <taxon>Stegodyphus</taxon>
    </lineage>
</organism>
<keyword evidence="2" id="KW-0732">Signal</keyword>
<dbReference type="AlphaFoldDB" id="A0A087TAK6"/>
<feature type="signal peptide" evidence="2">
    <location>
        <begin position="1"/>
        <end position="21"/>
    </location>
</feature>
<keyword evidence="4" id="KW-1185">Reference proteome</keyword>
<evidence type="ECO:0000313" key="4">
    <source>
        <dbReference type="Proteomes" id="UP000054359"/>
    </source>
</evidence>
<feature type="non-terminal residue" evidence="3">
    <location>
        <position position="57"/>
    </location>
</feature>
<sequence length="57" mass="6402">MIMMRLKYVFLSGALVSIIATASFYPDEVELDDDNSDDILDESDLDDSEEEDEGVKP</sequence>
<gene>
    <name evidence="3" type="ORF">X975_00289</name>
</gene>
<evidence type="ECO:0000256" key="1">
    <source>
        <dbReference type="SAM" id="MobiDB-lite"/>
    </source>
</evidence>